<comment type="caution">
    <text evidence="2">The sequence shown here is derived from an EMBL/GenBank/DDBJ whole genome shotgun (WGS) entry which is preliminary data.</text>
</comment>
<feature type="region of interest" description="Disordered" evidence="1">
    <location>
        <begin position="1"/>
        <end position="44"/>
    </location>
</feature>
<protein>
    <submittedName>
        <fullName evidence="2">Uncharacterized protein</fullName>
    </submittedName>
</protein>
<proteinExistence type="predicted"/>
<reference evidence="2" key="1">
    <citation type="submission" date="2016-12" db="EMBL/GenBank/DDBJ databases">
        <authorList>
            <person name="Moulin L."/>
        </authorList>
    </citation>
    <scope>NUCLEOTIDE SEQUENCE [LARGE SCALE GENOMIC DNA]</scope>
    <source>
        <strain evidence="2">STM 7183</strain>
    </source>
</reference>
<evidence type="ECO:0000313" key="3">
    <source>
        <dbReference type="Proteomes" id="UP000195569"/>
    </source>
</evidence>
<organism evidence="2 3">
    <name type="scientific">Paraburkholderia piptadeniae</name>
    <dbReference type="NCBI Taxonomy" id="1701573"/>
    <lineage>
        <taxon>Bacteria</taxon>
        <taxon>Pseudomonadati</taxon>
        <taxon>Pseudomonadota</taxon>
        <taxon>Betaproteobacteria</taxon>
        <taxon>Burkholderiales</taxon>
        <taxon>Burkholderiaceae</taxon>
        <taxon>Paraburkholderia</taxon>
    </lineage>
</organism>
<dbReference type="EMBL" id="CYGY02000002">
    <property type="protein sequence ID" value="SIT35157.1"/>
    <property type="molecule type" value="Genomic_DNA"/>
</dbReference>
<gene>
    <name evidence="2" type="ORF">BN2476_20054</name>
</gene>
<name>A0A1N7RKC7_9BURK</name>
<feature type="compositionally biased region" description="Low complexity" evidence="1">
    <location>
        <begin position="16"/>
        <end position="36"/>
    </location>
</feature>
<dbReference type="Proteomes" id="UP000195569">
    <property type="component" value="Unassembled WGS sequence"/>
</dbReference>
<keyword evidence="3" id="KW-1185">Reference proteome</keyword>
<accession>A0A1N7RKC7</accession>
<evidence type="ECO:0000313" key="2">
    <source>
        <dbReference type="EMBL" id="SIT35157.1"/>
    </source>
</evidence>
<evidence type="ECO:0000256" key="1">
    <source>
        <dbReference type="SAM" id="MobiDB-lite"/>
    </source>
</evidence>
<feature type="compositionally biased region" description="Gly residues" evidence="1">
    <location>
        <begin position="1"/>
        <end position="11"/>
    </location>
</feature>
<sequence>MRAVTGAGGGAEPVVDGADAPDAADAADSGLGADGADGADGAEGAAGAEGAFAAGGALTFDAVSAARACHGAAPNITHAAPTARCNACTRASTRYAGA</sequence>
<dbReference type="AlphaFoldDB" id="A0A1N7RKC7"/>